<feature type="region of interest" description="Disordered" evidence="1">
    <location>
        <begin position="621"/>
        <end position="642"/>
    </location>
</feature>
<evidence type="ECO:0000313" key="3">
    <source>
        <dbReference type="Proteomes" id="UP001596036"/>
    </source>
</evidence>
<organism evidence="2 3">
    <name type="scientific">Lysobacter yangpyeongensis</name>
    <dbReference type="NCBI Taxonomy" id="346182"/>
    <lineage>
        <taxon>Bacteria</taxon>
        <taxon>Pseudomonadati</taxon>
        <taxon>Pseudomonadota</taxon>
        <taxon>Gammaproteobacteria</taxon>
        <taxon>Lysobacterales</taxon>
        <taxon>Lysobacteraceae</taxon>
        <taxon>Lysobacter</taxon>
    </lineage>
</organism>
<evidence type="ECO:0000256" key="1">
    <source>
        <dbReference type="SAM" id="MobiDB-lite"/>
    </source>
</evidence>
<protein>
    <submittedName>
        <fullName evidence="2">Baseplate assembly protein</fullName>
    </submittedName>
</protein>
<dbReference type="Proteomes" id="UP001596036">
    <property type="component" value="Unassembled WGS sequence"/>
</dbReference>
<gene>
    <name evidence="2" type="ORF">ACFPN1_03270</name>
</gene>
<sequence length="842" mass="93193">MKYHCCDRYRRNAVAAHPTLNGLDYLEVLDRDLPETHAFRQRTLFLHFLKPIAGLGRDNLRLTGGDRIRNVAIEWAQPGVPTPAALTAEEAALLAALPHPDRVLVVRTDSTGDRSTYRMQLVTSPLDDRVPDGFDPQLAQIDFSFKVECDSDFDCRVEHRCPPQELPEPEINYLAKDYASFRRLLLDRIAQLIPDQRNRPAADTGVMLTELLAYVGDHLSYRQDAAATEAYLGTARKRVSLRRHALLVDYAMHDGCNARTWMQIGVDAAKIDLGTDGTRFLTRCQGLPVTIKPTSPDYDRAMQLHPEVFEPMHKAVLRQLHNELPLYTWGDERCCLPRGATRATLRGHFPDLAVGDALLFEEIVGPTTGLPDDADPEHRHVVRLTEVIHTDAGNPLVDPLDDTEITEIAWSGDDALPFALCVSSVTDEDHGSSFIGKVSVARGNLVLVDHGLSIGNESLGTVPEPALLYAPRGASDRCDPLPLVSVRPRFNPQLALAPLTQAADFDPAAPAALAMRWPLQTVKPCIALEGTLGSDVREWRPKRDLLNSRADADEFVAEVDELQRCALRFGDDRNGHFPESGTAFVASYRVGNGAAGNVGAESIVHIVTSEDGIVAVRNPLAARGGTDPETSESARRRAPEAYRRQERAVTPEDYAEVSERHDDVQNAAATLRWTGSWHTVFVTVDREGGDTLTAPFADSLTRHIDRYRMAGHDLELNEPIFVPLELALHVCVKADHFRSDVKRALEELFSSRVLRDGRRGLFHPDNFSFGDPVYLSRLYAAAHAVPGVLSVKVTAFRRQGSKDELALQEGRIALGRLEIARLDNDPNFPERGVLSMELHGGK</sequence>
<comment type="caution">
    <text evidence="2">The sequence shown here is derived from an EMBL/GenBank/DDBJ whole genome shotgun (WGS) entry which is preliminary data.</text>
</comment>
<dbReference type="InterPro" id="IPR011749">
    <property type="entry name" value="CHP02243"/>
</dbReference>
<feature type="compositionally biased region" description="Basic and acidic residues" evidence="1">
    <location>
        <begin position="632"/>
        <end position="642"/>
    </location>
</feature>
<name>A0ABW0SJ62_9GAMM</name>
<dbReference type="EMBL" id="JBHSNM010000001">
    <property type="protein sequence ID" value="MFC5569087.1"/>
    <property type="molecule type" value="Genomic_DNA"/>
</dbReference>
<keyword evidence="3" id="KW-1185">Reference proteome</keyword>
<dbReference type="RefSeq" id="WP_386752947.1">
    <property type="nucleotide sequence ID" value="NZ_JBHSNM010000001.1"/>
</dbReference>
<accession>A0ABW0SJ62</accession>
<dbReference type="NCBIfam" id="TIGR02243">
    <property type="entry name" value="putative baseplate assembly protein"/>
    <property type="match status" value="1"/>
</dbReference>
<reference evidence="3" key="1">
    <citation type="journal article" date="2019" name="Int. J. Syst. Evol. Microbiol.">
        <title>The Global Catalogue of Microorganisms (GCM) 10K type strain sequencing project: providing services to taxonomists for standard genome sequencing and annotation.</title>
        <authorList>
            <consortium name="The Broad Institute Genomics Platform"/>
            <consortium name="The Broad Institute Genome Sequencing Center for Infectious Disease"/>
            <person name="Wu L."/>
            <person name="Ma J."/>
        </authorList>
    </citation>
    <scope>NUCLEOTIDE SEQUENCE [LARGE SCALE GENOMIC DNA]</scope>
    <source>
        <strain evidence="3">KACC 11407</strain>
    </source>
</reference>
<evidence type="ECO:0000313" key="2">
    <source>
        <dbReference type="EMBL" id="MFC5569087.1"/>
    </source>
</evidence>
<proteinExistence type="predicted"/>